<dbReference type="RefSeq" id="WP_147712887.1">
    <property type="nucleotide sequence ID" value="NZ_VKAD01000001.1"/>
</dbReference>
<gene>
    <name evidence="2" type="ORF">FME95_02635</name>
</gene>
<comment type="caution">
    <text evidence="2">The sequence shown here is derived from an EMBL/GenBank/DDBJ whole genome shotgun (WGS) entry which is preliminary data.</text>
</comment>
<dbReference type="Pfam" id="PF06226">
    <property type="entry name" value="DUF1007"/>
    <property type="match status" value="1"/>
</dbReference>
<reference evidence="2 3" key="1">
    <citation type="submission" date="2019-07" db="EMBL/GenBank/DDBJ databases">
        <title>Reinekea sp. strain SSH23 genome sequencing and assembly.</title>
        <authorList>
            <person name="Kim I."/>
        </authorList>
    </citation>
    <scope>NUCLEOTIDE SEQUENCE [LARGE SCALE GENOMIC DNA]</scope>
    <source>
        <strain evidence="2 3">SSH23</strain>
    </source>
</reference>
<organism evidence="2 3">
    <name type="scientific">Reinekea thalattae</name>
    <dbReference type="NCBI Taxonomy" id="2593301"/>
    <lineage>
        <taxon>Bacteria</taxon>
        <taxon>Pseudomonadati</taxon>
        <taxon>Pseudomonadota</taxon>
        <taxon>Gammaproteobacteria</taxon>
        <taxon>Oceanospirillales</taxon>
        <taxon>Saccharospirillaceae</taxon>
        <taxon>Reinekea</taxon>
    </lineage>
</organism>
<sequence>MLRQLVLFSLLLIANVAHSHPHAWVSLTSDFVINEQTELYEVRQRWIFDPFYSLVILDDLRKQYTDDELALRMQADQIVNNLQALGYYSHLSLNSQPIDLGRPYKWHMSTATVGDDEIMILEMLFSVSPISLINHQVEWTVFDPTYYVSMRHDAIDYIRIINASSAECEPQLIEPTPTDEQIMLASSLDKTQTSTEGLGEIFAQRSTIQCF</sequence>
<name>A0A5C8Z5U3_9GAMM</name>
<evidence type="ECO:0000256" key="1">
    <source>
        <dbReference type="SAM" id="SignalP"/>
    </source>
</evidence>
<feature type="chain" id="PRO_5023067145" evidence="1">
    <location>
        <begin position="20"/>
        <end position="211"/>
    </location>
</feature>
<proteinExistence type="predicted"/>
<evidence type="ECO:0000313" key="2">
    <source>
        <dbReference type="EMBL" id="TXR53485.1"/>
    </source>
</evidence>
<accession>A0A5C8Z5U3</accession>
<dbReference type="OrthoDB" id="5781652at2"/>
<feature type="signal peptide" evidence="1">
    <location>
        <begin position="1"/>
        <end position="19"/>
    </location>
</feature>
<dbReference type="EMBL" id="VKAD01000001">
    <property type="protein sequence ID" value="TXR53485.1"/>
    <property type="molecule type" value="Genomic_DNA"/>
</dbReference>
<dbReference type="InterPro" id="IPR010412">
    <property type="entry name" value="DUF1007"/>
</dbReference>
<keyword evidence="3" id="KW-1185">Reference proteome</keyword>
<dbReference type="Proteomes" id="UP000321764">
    <property type="component" value="Unassembled WGS sequence"/>
</dbReference>
<evidence type="ECO:0000313" key="3">
    <source>
        <dbReference type="Proteomes" id="UP000321764"/>
    </source>
</evidence>
<dbReference type="AlphaFoldDB" id="A0A5C8Z5U3"/>
<keyword evidence="1" id="KW-0732">Signal</keyword>
<protein>
    <submittedName>
        <fullName evidence="2">DUF1007 family protein</fullName>
    </submittedName>
</protein>